<protein>
    <recommendedName>
        <fullName evidence="3">AB hydrolase-1 domain-containing protein</fullName>
    </recommendedName>
</protein>
<dbReference type="Proteomes" id="UP000054359">
    <property type="component" value="Unassembled WGS sequence"/>
</dbReference>
<organism evidence="4 5">
    <name type="scientific">Stegodyphus mimosarum</name>
    <name type="common">African social velvet spider</name>
    <dbReference type="NCBI Taxonomy" id="407821"/>
    <lineage>
        <taxon>Eukaryota</taxon>
        <taxon>Metazoa</taxon>
        <taxon>Ecdysozoa</taxon>
        <taxon>Arthropoda</taxon>
        <taxon>Chelicerata</taxon>
        <taxon>Arachnida</taxon>
        <taxon>Araneae</taxon>
        <taxon>Araneomorphae</taxon>
        <taxon>Entelegynae</taxon>
        <taxon>Eresoidea</taxon>
        <taxon>Eresidae</taxon>
        <taxon>Stegodyphus</taxon>
    </lineage>
</organism>
<dbReference type="OrthoDB" id="6413221at2759"/>
<feature type="region of interest" description="Disordered" evidence="1">
    <location>
        <begin position="1"/>
        <end position="27"/>
    </location>
</feature>
<sequence length="410" mass="47262">MHRRHIGRSDQSQPKTNESNDENEKEEIVHERDCRCQRLSVYGRFCERLSFMKYVILVLIIPPILNLAALKRESFVLLPKQGEQIDMGWGQKMFVSCLGEGLPVVILDAPTGGTSDVWYAVQEQLSRISKVCVYDRAGLGFSDLPFVNDMNQKSKGENRKFVSQIATLEQMTCDLHHLVTNAKPLPRPFIMVGAETGGLITRHYAMTYPEDVSDIVLVNPLVEDLFWRQKEDWNNYWNLNLLPMLQSLQLSAYAGISRIAALTGYLKSDIAGHSIPKDVELRQIYHLCNPSHMSAVFQEHLNLNTSFSQMNEVWQTKPFPKNISVTVVNSQKFEKFPPLLQKAWQQSQLYLRQSLHPTSKHYVFEGSTEELFNEPEIVVSRVQQLIYRWRVNFDIFPTVHTFREQESLSA</sequence>
<dbReference type="Gene3D" id="3.40.50.1820">
    <property type="entry name" value="alpha/beta hydrolase"/>
    <property type="match status" value="1"/>
</dbReference>
<accession>A0A087TG39</accession>
<feature type="transmembrane region" description="Helical" evidence="2">
    <location>
        <begin position="51"/>
        <end position="70"/>
    </location>
</feature>
<keyword evidence="5" id="KW-1185">Reference proteome</keyword>
<gene>
    <name evidence="4" type="ORF">X975_00393</name>
</gene>
<keyword evidence="2" id="KW-0812">Transmembrane</keyword>
<evidence type="ECO:0000259" key="3">
    <source>
        <dbReference type="Pfam" id="PF00561"/>
    </source>
</evidence>
<dbReference type="EMBL" id="KK115058">
    <property type="protein sequence ID" value="KFM64078.1"/>
    <property type="molecule type" value="Genomic_DNA"/>
</dbReference>
<evidence type="ECO:0000313" key="4">
    <source>
        <dbReference type="EMBL" id="KFM64078.1"/>
    </source>
</evidence>
<dbReference type="OMA" id="VCAYDRV"/>
<keyword evidence="2" id="KW-1133">Transmembrane helix</keyword>
<dbReference type="SUPFAM" id="SSF53474">
    <property type="entry name" value="alpha/beta-Hydrolases"/>
    <property type="match status" value="1"/>
</dbReference>
<keyword evidence="2" id="KW-0472">Membrane</keyword>
<name>A0A087TG39_STEMI</name>
<evidence type="ECO:0000256" key="1">
    <source>
        <dbReference type="SAM" id="MobiDB-lite"/>
    </source>
</evidence>
<dbReference type="AlphaFoldDB" id="A0A087TG39"/>
<proteinExistence type="predicted"/>
<evidence type="ECO:0000313" key="5">
    <source>
        <dbReference type="Proteomes" id="UP000054359"/>
    </source>
</evidence>
<dbReference type="InterPro" id="IPR029058">
    <property type="entry name" value="AB_hydrolase_fold"/>
</dbReference>
<dbReference type="STRING" id="407821.A0A087TG39"/>
<dbReference type="InterPro" id="IPR000073">
    <property type="entry name" value="AB_hydrolase_1"/>
</dbReference>
<feature type="domain" description="AB hydrolase-1" evidence="3">
    <location>
        <begin position="112"/>
        <end position="228"/>
    </location>
</feature>
<evidence type="ECO:0000256" key="2">
    <source>
        <dbReference type="SAM" id="Phobius"/>
    </source>
</evidence>
<feature type="non-terminal residue" evidence="4">
    <location>
        <position position="410"/>
    </location>
</feature>
<dbReference type="Pfam" id="PF00561">
    <property type="entry name" value="Abhydrolase_1"/>
    <property type="match status" value="1"/>
</dbReference>
<reference evidence="4 5" key="1">
    <citation type="submission" date="2013-11" db="EMBL/GenBank/DDBJ databases">
        <title>Genome sequencing of Stegodyphus mimosarum.</title>
        <authorList>
            <person name="Bechsgaard J."/>
        </authorList>
    </citation>
    <scope>NUCLEOTIDE SEQUENCE [LARGE SCALE GENOMIC DNA]</scope>
</reference>